<feature type="compositionally biased region" description="Polar residues" evidence="6">
    <location>
        <begin position="1252"/>
        <end position="1263"/>
    </location>
</feature>
<evidence type="ECO:0000259" key="8">
    <source>
        <dbReference type="Pfam" id="PF00955"/>
    </source>
</evidence>
<comment type="similarity">
    <text evidence="2">Belongs to the anion exchanger (TC 2.A.31.3) family.</text>
</comment>
<dbReference type="GO" id="GO:0006820">
    <property type="term" value="P:monoatomic anion transport"/>
    <property type="evidence" value="ECO:0007669"/>
    <property type="project" value="InterPro"/>
</dbReference>
<evidence type="ECO:0000256" key="4">
    <source>
        <dbReference type="ARBA" id="ARBA00022989"/>
    </source>
</evidence>
<keyword evidence="10" id="KW-1185">Reference proteome</keyword>
<feature type="region of interest" description="Disordered" evidence="6">
    <location>
        <begin position="1504"/>
        <end position="1532"/>
    </location>
</feature>
<feature type="compositionally biased region" description="Polar residues" evidence="6">
    <location>
        <begin position="67"/>
        <end position="82"/>
    </location>
</feature>
<feature type="region of interest" description="Disordered" evidence="6">
    <location>
        <begin position="1297"/>
        <end position="1338"/>
    </location>
</feature>
<feature type="compositionally biased region" description="Basic and acidic residues" evidence="6">
    <location>
        <begin position="1316"/>
        <end position="1334"/>
    </location>
</feature>
<reference evidence="10" key="1">
    <citation type="journal article" date="2019" name="Curr. Biol.">
        <title>Genome Sequence of Striga asiatica Provides Insight into the Evolution of Plant Parasitism.</title>
        <authorList>
            <person name="Yoshida S."/>
            <person name="Kim S."/>
            <person name="Wafula E.K."/>
            <person name="Tanskanen J."/>
            <person name="Kim Y.M."/>
            <person name="Honaas L."/>
            <person name="Yang Z."/>
            <person name="Spallek T."/>
            <person name="Conn C.E."/>
            <person name="Ichihashi Y."/>
            <person name="Cheong K."/>
            <person name="Cui S."/>
            <person name="Der J.P."/>
            <person name="Gundlach H."/>
            <person name="Jiao Y."/>
            <person name="Hori C."/>
            <person name="Ishida J.K."/>
            <person name="Kasahara H."/>
            <person name="Kiba T."/>
            <person name="Kim M.S."/>
            <person name="Koo N."/>
            <person name="Laohavisit A."/>
            <person name="Lee Y.H."/>
            <person name="Lumba S."/>
            <person name="McCourt P."/>
            <person name="Mortimer J.C."/>
            <person name="Mutuku J.M."/>
            <person name="Nomura T."/>
            <person name="Sasaki-Sekimoto Y."/>
            <person name="Seto Y."/>
            <person name="Wang Y."/>
            <person name="Wakatake T."/>
            <person name="Sakakibara H."/>
            <person name="Demura T."/>
            <person name="Yamaguchi S."/>
            <person name="Yoneyama K."/>
            <person name="Manabe R.I."/>
            <person name="Nelson D.C."/>
            <person name="Schulman A.H."/>
            <person name="Timko M.P."/>
            <person name="dePamphilis C.W."/>
            <person name="Choi D."/>
            <person name="Shirasu K."/>
        </authorList>
    </citation>
    <scope>NUCLEOTIDE SEQUENCE [LARGE SCALE GENOMIC DNA]</scope>
    <source>
        <strain evidence="10">cv. UVA1</strain>
    </source>
</reference>
<organism evidence="9 10">
    <name type="scientific">Striga asiatica</name>
    <name type="common">Asiatic witchweed</name>
    <name type="synonym">Buchnera asiatica</name>
    <dbReference type="NCBI Taxonomy" id="4170"/>
    <lineage>
        <taxon>Eukaryota</taxon>
        <taxon>Viridiplantae</taxon>
        <taxon>Streptophyta</taxon>
        <taxon>Embryophyta</taxon>
        <taxon>Tracheophyta</taxon>
        <taxon>Spermatophyta</taxon>
        <taxon>Magnoliopsida</taxon>
        <taxon>eudicotyledons</taxon>
        <taxon>Gunneridae</taxon>
        <taxon>Pentapetalae</taxon>
        <taxon>asterids</taxon>
        <taxon>lamiids</taxon>
        <taxon>Lamiales</taxon>
        <taxon>Orobanchaceae</taxon>
        <taxon>Buchnereae</taxon>
        <taxon>Striga</taxon>
    </lineage>
</organism>
<feature type="transmembrane region" description="Helical" evidence="7">
    <location>
        <begin position="1701"/>
        <end position="1723"/>
    </location>
</feature>
<dbReference type="GO" id="GO:0050801">
    <property type="term" value="P:monoatomic ion homeostasis"/>
    <property type="evidence" value="ECO:0007669"/>
    <property type="project" value="TreeGrafter"/>
</dbReference>
<evidence type="ECO:0000313" key="9">
    <source>
        <dbReference type="EMBL" id="GER33330.1"/>
    </source>
</evidence>
<evidence type="ECO:0000256" key="2">
    <source>
        <dbReference type="ARBA" id="ARBA00006262"/>
    </source>
</evidence>
<dbReference type="Pfam" id="PF00955">
    <property type="entry name" value="HCO3_cotransp"/>
    <property type="match status" value="2"/>
</dbReference>
<keyword evidence="3 7" id="KW-0812">Transmembrane</keyword>
<evidence type="ECO:0000256" key="5">
    <source>
        <dbReference type="ARBA" id="ARBA00023136"/>
    </source>
</evidence>
<evidence type="ECO:0000256" key="6">
    <source>
        <dbReference type="SAM" id="MobiDB-lite"/>
    </source>
</evidence>
<feature type="transmembrane region" description="Helical" evidence="7">
    <location>
        <begin position="1777"/>
        <end position="1796"/>
    </location>
</feature>
<evidence type="ECO:0000256" key="1">
    <source>
        <dbReference type="ARBA" id="ARBA00004141"/>
    </source>
</evidence>
<feature type="compositionally biased region" description="Basic and acidic residues" evidence="6">
    <location>
        <begin position="311"/>
        <end position="321"/>
    </location>
</feature>
<feature type="transmembrane region" description="Helical" evidence="7">
    <location>
        <begin position="1912"/>
        <end position="1932"/>
    </location>
</feature>
<dbReference type="GO" id="GO:0005452">
    <property type="term" value="F:solute:inorganic anion antiporter activity"/>
    <property type="evidence" value="ECO:0007669"/>
    <property type="project" value="InterPro"/>
</dbReference>
<feature type="region of interest" description="Disordered" evidence="6">
    <location>
        <begin position="237"/>
        <end position="276"/>
    </location>
</feature>
<feature type="region of interest" description="Disordered" evidence="6">
    <location>
        <begin position="1252"/>
        <end position="1271"/>
    </location>
</feature>
<protein>
    <submittedName>
        <fullName evidence="9">HCO3-transporter family</fullName>
    </submittedName>
</protein>
<feature type="compositionally biased region" description="Basic and acidic residues" evidence="6">
    <location>
        <begin position="1168"/>
        <end position="1185"/>
    </location>
</feature>
<feature type="transmembrane region" description="Helical" evidence="7">
    <location>
        <begin position="1659"/>
        <end position="1689"/>
    </location>
</feature>
<feature type="region of interest" description="Disordered" evidence="6">
    <location>
        <begin position="16"/>
        <end position="50"/>
    </location>
</feature>
<feature type="domain" description="Bicarbonate transporter-like transmembrane" evidence="8">
    <location>
        <begin position="1780"/>
        <end position="1961"/>
    </location>
</feature>
<feature type="compositionally biased region" description="Polar residues" evidence="6">
    <location>
        <begin position="262"/>
        <end position="276"/>
    </location>
</feature>
<feature type="compositionally biased region" description="Basic and acidic residues" evidence="6">
    <location>
        <begin position="650"/>
        <end position="659"/>
    </location>
</feature>
<feature type="transmembrane region" description="Helical" evidence="7">
    <location>
        <begin position="1619"/>
        <end position="1638"/>
    </location>
</feature>
<feature type="region of interest" description="Disordered" evidence="6">
    <location>
        <begin position="650"/>
        <end position="806"/>
    </location>
</feature>
<feature type="compositionally biased region" description="Polar residues" evidence="6">
    <location>
        <begin position="301"/>
        <end position="310"/>
    </location>
</feature>
<sequence>MATEVKNIPAPVCEAERDLVEATNNSTKSVPQEEKTPADASKGPSIAEGNDFLIKASADEVHPEVNNIPSNASMATEKPNQTVKDENEILIVRDPKLDETLDVASDEGASLKTIQENTEESNDSQIGCDEELKKESEKLLPSESSIKGAATDKAKEEDEELNKRLPPTEALTESAPIDNAKDEDEELNKKLPPTEASTESAAIDKAKDEDEELNRVELLENEKNTISLLMQKTDESIESLQGIPDNLKAPHLSQDKEKNSSEEQTLNGSLDGVTSSVTEGKSIDAIETQKEVLEKTEIIEATNNSTNTLPQEEKTLVDEPTRPTTEGNYFLETTSADEVHAEVNNISPIASMGTEKPNQTMKDETEILIIRDPKLDYQPLDIAANEQTCSKAIQENTEESNDSQIGRDKELENESKKLPPPEASIKWAATDKAKEEDAELNRVELFENEKNTISLLKQKTHESVETMHVVTDNLKASHLGQDKEETSSEEQMQNVSLDGITRGVTVEKNIDAVETQKEILESMPTIVSCSSEKGNPDADLQGITSCGMVEKTIDKVDLQKEVVEVQNFSTTCLNEETEEKHLIEVDVSEAKFEELPEKDGEKVNQPQSLIREATDDESVVIHEARIMDGELREYELDENEKCTETALLEKESKIEKPEDPLNADSIEVKKSDLGIVREISSFEEQNAATPVISDGETDENSIDAAEKNDKILQLQEDRTFASNEKTEDNSLIQKQDSENKDEENLEKDNHKPSSINNLGHKVETISSEGRSATASSQIIQDQKTEETSFDPAEVKEETPVVQNVSTIASKEKTEENLLIQVDEPQKKDEEHLEDNAKPSLLKDSLVNPNDNALTETDKVKLDINGAESLQEKIEESDFLKEELDTGKLAESFFAVVEYTKATDLGQDTEKTDFLEDQSPIVNPHRTLDEKTEEETTDPCDSKDKTKEQQNVAISVSNEDSEGNSLIQYDDSDKNSLILQDTSDTKHDLDFVKDLQEQSLIEASSKDTNEGESTTTHDTVLVDEHTREVGFSNDAKTADSTLVTKENLQDAPEDHKPSPSSEDIEAACSLKEQIVTANPQSVINEKRIDVTDTNEENLENVATSVSNEDNERNFLIQYDDSDKNSSIQLDTSDMKHELDLVKDLREPSLIEASSKDTNEGESTTTHAILVDKHTREVGFSDGDKTTDGTLVTKENSQDATEDHKPSPSREDIEETCSPDEQSVTANPQSVMNEKRIDVIDTNEENLENVAISVSNEDSESNSLIQYDDSDNSSSIQLDASDMKQDLYLVKDLQEPSVIEASSKDTNEGESTTTHEPILVDEHTREVGFSDGDKTTDSNLVTKENLQDAQEDHKSSPSSEDIEATCCFDKQSVTANPQSVINEKRIDATNEENLKNVATKFPQEYTEETLVIQPDGLPKEHDEHLGKESKTSFLTEALTKENNDIQSTLSELKEKNEDSIEFESWEKERDTVSASVKEGHVEKLIDLYEVAHDDIQASDSTLDTKISHDKEEIQTPDLQEMSSGRNEETADDTTESNILDFQEQLRDFVSFIDRPDGSFVITGRISYEQLVQMINENCRFGEANTMDNFKTPFKGVKEDFKGRLACYKKDWLNTCGSGARILAPTAYIFFASALPVIAFGEQLSRETDGSLSTTETLASTAICGVIHAIFGGQPLLILGVAEPTIIMYTYLYNFAKNSIGKELYLAWAGWVCVWTSLLLILLAIFNACTIITRFTRVAGELFGMLISVLFIQEAIKGVVSEFNIPKGENASEEKYQFEWLYTNGLLAIIFSFGLLITALKSRKARSWRYGSGMFRSLIADYGVPLMVVVWTSLSYVVPRDVPAGVPRRLFCPLPWDPKSLYHWGVIKDMGKIPVEYIFAALIPALMIAGLYFFDHSVASQLAQQKEFNLKNPSAYHYDILLLGVMTLICGLLGLPPSNGVLPQSPMHTRSLAVLKRQLCSTTKLNLMRIIEDFHASFVESVPFKYILMFTLFQIVYFLLCFGITWIPIAGILFPLPFFLLISIREHLLPKIFPHRHLQELDAAEYEEIIGYSVRTKSLSFKHRELDDTDDAESVPNVSSAEILDEMVTRRGELKHRSVSFNDRQLQSQASI</sequence>
<accession>A0A5A7PKQ0</accession>
<dbReference type="Proteomes" id="UP000325081">
    <property type="component" value="Unassembled WGS sequence"/>
</dbReference>
<dbReference type="InterPro" id="IPR003020">
    <property type="entry name" value="HCO3_transpt_euk"/>
</dbReference>
<feature type="region of interest" description="Disordered" evidence="6">
    <location>
        <begin position="1150"/>
        <end position="1231"/>
    </location>
</feature>
<comment type="caution">
    <text evidence="9">The sequence shown here is derived from an EMBL/GenBank/DDBJ whole genome shotgun (WGS) entry which is preliminary data.</text>
</comment>
<feature type="compositionally biased region" description="Polar residues" evidence="6">
    <location>
        <begin position="1186"/>
        <end position="1197"/>
    </location>
</feature>
<feature type="domain" description="Bicarbonate transporter-like transmembrane" evidence="8">
    <location>
        <begin position="1590"/>
        <end position="1762"/>
    </location>
</feature>
<evidence type="ECO:0000256" key="3">
    <source>
        <dbReference type="ARBA" id="ARBA00022692"/>
    </source>
</evidence>
<feature type="compositionally biased region" description="Basic and acidic residues" evidence="6">
    <location>
        <begin position="782"/>
        <end position="798"/>
    </location>
</feature>
<dbReference type="EMBL" id="BKCP01004738">
    <property type="protein sequence ID" value="GER33330.1"/>
    <property type="molecule type" value="Genomic_DNA"/>
</dbReference>
<dbReference type="PANTHER" id="PTHR11453">
    <property type="entry name" value="ANION EXCHANGE PROTEIN"/>
    <property type="match status" value="1"/>
</dbReference>
<feature type="transmembrane region" description="Helical" evidence="7">
    <location>
        <begin position="1874"/>
        <end position="1891"/>
    </location>
</feature>
<feature type="region of interest" description="Disordered" evidence="6">
    <location>
        <begin position="299"/>
        <end position="328"/>
    </location>
</feature>
<feature type="compositionally biased region" description="Basic and acidic residues" evidence="6">
    <location>
        <begin position="704"/>
        <end position="728"/>
    </location>
</feature>
<feature type="region of interest" description="Disordered" evidence="6">
    <location>
        <begin position="821"/>
        <end position="853"/>
    </location>
</feature>
<feature type="compositionally biased region" description="Basic and acidic residues" evidence="6">
    <location>
        <begin position="405"/>
        <end position="419"/>
    </location>
</feature>
<dbReference type="PANTHER" id="PTHR11453:SF40">
    <property type="entry name" value="BORON TRANSPORTER 4-RELATED"/>
    <property type="match status" value="1"/>
</dbReference>
<proteinExistence type="inferred from homology"/>
<feature type="compositionally biased region" description="Polar residues" evidence="6">
    <location>
        <begin position="1217"/>
        <end position="1230"/>
    </location>
</feature>
<dbReference type="InterPro" id="IPR011531">
    <property type="entry name" value="HCO3_transpt-like_TM_dom"/>
</dbReference>
<keyword evidence="5 7" id="KW-0472">Membrane</keyword>
<feature type="compositionally biased region" description="Basic and acidic residues" evidence="6">
    <location>
        <begin position="83"/>
        <end position="99"/>
    </location>
</feature>
<feature type="compositionally biased region" description="Polar residues" evidence="6">
    <location>
        <begin position="948"/>
        <end position="966"/>
    </location>
</feature>
<gene>
    <name evidence="9" type="ORF">STAS_09462</name>
</gene>
<name>A0A5A7PKQ0_STRAF</name>
<feature type="region of interest" description="Disordered" evidence="6">
    <location>
        <begin position="65"/>
        <end position="209"/>
    </location>
</feature>
<comment type="subcellular location">
    <subcellularLocation>
        <location evidence="1">Membrane</location>
        <topology evidence="1">Multi-pass membrane protein</topology>
    </subcellularLocation>
</comment>
<feature type="region of interest" description="Disordered" evidence="6">
    <location>
        <begin position="391"/>
        <end position="430"/>
    </location>
</feature>
<feature type="compositionally biased region" description="Basic and acidic residues" evidence="6">
    <location>
        <begin position="823"/>
        <end position="836"/>
    </location>
</feature>
<evidence type="ECO:0000313" key="10">
    <source>
        <dbReference type="Proteomes" id="UP000325081"/>
    </source>
</evidence>
<dbReference type="GO" id="GO:0005886">
    <property type="term" value="C:plasma membrane"/>
    <property type="evidence" value="ECO:0007669"/>
    <property type="project" value="TreeGrafter"/>
</dbReference>
<keyword evidence="4 7" id="KW-1133">Transmembrane helix</keyword>
<feature type="region of interest" description="Disordered" evidence="6">
    <location>
        <begin position="905"/>
        <end position="972"/>
    </location>
</feature>
<dbReference type="OrthoDB" id="1735926at2759"/>
<feature type="transmembrane region" description="Helical" evidence="7">
    <location>
        <begin position="1992"/>
        <end position="2019"/>
    </location>
</feature>
<feature type="compositionally biased region" description="Basic and acidic residues" evidence="6">
    <location>
        <begin position="130"/>
        <end position="140"/>
    </location>
</feature>
<feature type="transmembrane region" description="Helical" evidence="7">
    <location>
        <begin position="1735"/>
        <end position="1757"/>
    </location>
</feature>
<feature type="compositionally biased region" description="Polar residues" evidence="6">
    <location>
        <begin position="764"/>
        <end position="781"/>
    </location>
</feature>
<feature type="compositionally biased region" description="Basic and acidic residues" evidence="6">
    <location>
        <begin position="1199"/>
        <end position="1209"/>
    </location>
</feature>
<evidence type="ECO:0000256" key="7">
    <source>
        <dbReference type="SAM" id="Phobius"/>
    </source>
</evidence>